<evidence type="ECO:0000313" key="2">
    <source>
        <dbReference type="Proteomes" id="UP000218811"/>
    </source>
</evidence>
<keyword evidence="2" id="KW-1185">Reference proteome</keyword>
<gene>
    <name evidence="1" type="ORF">WOLCODRAFT_60125</name>
</gene>
<accession>A0A2H3JBD5</accession>
<proteinExistence type="predicted"/>
<feature type="non-terminal residue" evidence="1">
    <location>
        <position position="232"/>
    </location>
</feature>
<sequence length="232" mass="26984">DWFVDLSIEVSEGGQVLQWIRYIHECLLRFALPQVPERHLRQHMRGKYFWCDQVSQLTESAGFQSEPLQLEREDGIVYINCYTMDKLMTYQMHLGVFRRHGPSDLFPEKTAVLLSNMKKMSQMFMACQGDPCRNMEPQEGTAQFKLRVLLDIADAMLLHFPHELIDLAIFNFKFLRLLGLLYLVHNISSVPCAHRMWTPNLRLGAIATYMLNVLIYQAGEREEELTLVKSSA</sequence>
<dbReference type="EMBL" id="KB467976">
    <property type="protein sequence ID" value="PCH39221.1"/>
    <property type="molecule type" value="Genomic_DNA"/>
</dbReference>
<name>A0A2H3JBD5_WOLCO</name>
<evidence type="ECO:0000313" key="1">
    <source>
        <dbReference type="EMBL" id="PCH39221.1"/>
    </source>
</evidence>
<feature type="non-terminal residue" evidence="1">
    <location>
        <position position="1"/>
    </location>
</feature>
<reference evidence="1 2" key="1">
    <citation type="journal article" date="2012" name="Science">
        <title>The Paleozoic origin of enzymatic lignin decomposition reconstructed from 31 fungal genomes.</title>
        <authorList>
            <person name="Floudas D."/>
            <person name="Binder M."/>
            <person name="Riley R."/>
            <person name="Barry K."/>
            <person name="Blanchette R.A."/>
            <person name="Henrissat B."/>
            <person name="Martinez A.T."/>
            <person name="Otillar R."/>
            <person name="Spatafora J.W."/>
            <person name="Yadav J.S."/>
            <person name="Aerts A."/>
            <person name="Benoit I."/>
            <person name="Boyd A."/>
            <person name="Carlson A."/>
            <person name="Copeland A."/>
            <person name="Coutinho P.M."/>
            <person name="de Vries R.P."/>
            <person name="Ferreira P."/>
            <person name="Findley K."/>
            <person name="Foster B."/>
            <person name="Gaskell J."/>
            <person name="Glotzer D."/>
            <person name="Gorecki P."/>
            <person name="Heitman J."/>
            <person name="Hesse C."/>
            <person name="Hori C."/>
            <person name="Igarashi K."/>
            <person name="Jurgens J.A."/>
            <person name="Kallen N."/>
            <person name="Kersten P."/>
            <person name="Kohler A."/>
            <person name="Kuees U."/>
            <person name="Kumar T.K.A."/>
            <person name="Kuo A."/>
            <person name="LaButti K."/>
            <person name="Larrondo L.F."/>
            <person name="Lindquist E."/>
            <person name="Ling A."/>
            <person name="Lombard V."/>
            <person name="Lucas S."/>
            <person name="Lundell T."/>
            <person name="Martin R."/>
            <person name="McLaughlin D.J."/>
            <person name="Morgenstern I."/>
            <person name="Morin E."/>
            <person name="Murat C."/>
            <person name="Nagy L.G."/>
            <person name="Nolan M."/>
            <person name="Ohm R.A."/>
            <person name="Patyshakuliyeva A."/>
            <person name="Rokas A."/>
            <person name="Ruiz-Duenas F.J."/>
            <person name="Sabat G."/>
            <person name="Salamov A."/>
            <person name="Samejima M."/>
            <person name="Schmutz J."/>
            <person name="Slot J.C."/>
            <person name="St John F."/>
            <person name="Stenlid J."/>
            <person name="Sun H."/>
            <person name="Sun S."/>
            <person name="Syed K."/>
            <person name="Tsang A."/>
            <person name="Wiebenga A."/>
            <person name="Young D."/>
            <person name="Pisabarro A."/>
            <person name="Eastwood D.C."/>
            <person name="Martin F."/>
            <person name="Cullen D."/>
            <person name="Grigoriev I.V."/>
            <person name="Hibbett D.S."/>
        </authorList>
    </citation>
    <scope>NUCLEOTIDE SEQUENCE [LARGE SCALE GENOMIC DNA]</scope>
    <source>
        <strain evidence="1 2">MD-104</strain>
    </source>
</reference>
<dbReference type="OrthoDB" id="3261690at2759"/>
<protein>
    <submittedName>
        <fullName evidence="1">Uncharacterized protein</fullName>
    </submittedName>
</protein>
<organism evidence="1 2">
    <name type="scientific">Wolfiporia cocos (strain MD-104)</name>
    <name type="common">Brown rot fungus</name>
    <dbReference type="NCBI Taxonomy" id="742152"/>
    <lineage>
        <taxon>Eukaryota</taxon>
        <taxon>Fungi</taxon>
        <taxon>Dikarya</taxon>
        <taxon>Basidiomycota</taxon>
        <taxon>Agaricomycotina</taxon>
        <taxon>Agaricomycetes</taxon>
        <taxon>Polyporales</taxon>
        <taxon>Phaeolaceae</taxon>
        <taxon>Wolfiporia</taxon>
    </lineage>
</organism>
<dbReference type="Proteomes" id="UP000218811">
    <property type="component" value="Unassembled WGS sequence"/>
</dbReference>
<dbReference type="AlphaFoldDB" id="A0A2H3JBD5"/>